<dbReference type="GO" id="GO:0005634">
    <property type="term" value="C:nucleus"/>
    <property type="evidence" value="ECO:0007669"/>
    <property type="project" value="UniProtKB-SubCell"/>
</dbReference>
<evidence type="ECO:0000256" key="17">
    <source>
        <dbReference type="ARBA" id="ARBA00023301"/>
    </source>
</evidence>
<dbReference type="GO" id="GO:0016540">
    <property type="term" value="P:protein autoprocessing"/>
    <property type="evidence" value="ECO:0007669"/>
    <property type="project" value="InterPro"/>
</dbReference>
<dbReference type="InterPro" id="IPR001657">
    <property type="entry name" value="Hedgehog"/>
</dbReference>
<dbReference type="GO" id="GO:0005113">
    <property type="term" value="F:patched binding"/>
    <property type="evidence" value="ECO:0007669"/>
    <property type="project" value="TreeGrafter"/>
</dbReference>
<evidence type="ECO:0000256" key="20">
    <source>
        <dbReference type="RuleBase" id="RU280812"/>
    </source>
</evidence>
<dbReference type="GO" id="GO:0048731">
    <property type="term" value="P:system development"/>
    <property type="evidence" value="ECO:0007669"/>
    <property type="project" value="UniProtKB-ARBA"/>
</dbReference>
<gene>
    <name evidence="26" type="primary">LOC726929</name>
</gene>
<keyword evidence="6 20" id="KW-0645">Protease</keyword>
<dbReference type="FunFam" id="2.170.16.10:FF:000001">
    <property type="entry name" value="Indian hedgehog"/>
    <property type="match status" value="1"/>
</dbReference>
<comment type="similarity">
    <text evidence="3 20">Belongs to the hedgehog family.</text>
</comment>
<dbReference type="GO" id="GO:0005789">
    <property type="term" value="C:endoplasmic reticulum membrane"/>
    <property type="evidence" value="ECO:0007669"/>
    <property type="project" value="UniProtKB-SubCell"/>
</dbReference>
<dbReference type="InterPro" id="IPR006141">
    <property type="entry name" value="Intein_N"/>
</dbReference>
<evidence type="ECO:0000256" key="9">
    <source>
        <dbReference type="ARBA" id="ARBA00022723"/>
    </source>
</evidence>
<dbReference type="KEGG" id="ame:726929"/>
<organism evidence="24">
    <name type="scientific">Apis mellifera</name>
    <name type="common">Honeybee</name>
    <dbReference type="NCBI Taxonomy" id="7460"/>
    <lineage>
        <taxon>Eukaryota</taxon>
        <taxon>Metazoa</taxon>
        <taxon>Ecdysozoa</taxon>
        <taxon>Arthropoda</taxon>
        <taxon>Hexapoda</taxon>
        <taxon>Insecta</taxon>
        <taxon>Pterygota</taxon>
        <taxon>Neoptera</taxon>
        <taxon>Endopterygota</taxon>
        <taxon>Hymenoptera</taxon>
        <taxon>Apocrita</taxon>
        <taxon>Aculeata</taxon>
        <taxon>Apoidea</taxon>
        <taxon>Anthophila</taxon>
        <taxon>Apidae</taxon>
        <taxon>Apis</taxon>
    </lineage>
</organism>
<evidence type="ECO:0000256" key="15">
    <source>
        <dbReference type="ARBA" id="ARBA00023139"/>
    </source>
</evidence>
<keyword evidence="9" id="KW-0479">Metal-binding</keyword>
<dbReference type="Gene3D" id="2.170.16.10">
    <property type="entry name" value="Hedgehog/Intein (Hint) domain"/>
    <property type="match status" value="1"/>
</dbReference>
<dbReference type="GO" id="GO:0007224">
    <property type="term" value="P:smoothened signaling pathway"/>
    <property type="evidence" value="ECO:0007669"/>
    <property type="project" value="TreeGrafter"/>
</dbReference>
<dbReference type="GO" id="GO:0016740">
    <property type="term" value="F:transferase activity"/>
    <property type="evidence" value="ECO:0007669"/>
    <property type="project" value="UniProtKB-KW"/>
</dbReference>
<evidence type="ECO:0000256" key="14">
    <source>
        <dbReference type="ARBA" id="ARBA00023136"/>
    </source>
</evidence>
<dbReference type="SMART" id="SM00306">
    <property type="entry name" value="HintN"/>
    <property type="match status" value="1"/>
</dbReference>
<keyword evidence="15" id="KW-0564">Palmitate</keyword>
<dbReference type="GeneID" id="726929"/>
<dbReference type="InterPro" id="IPR000320">
    <property type="entry name" value="Hedgehog_signalling_dom"/>
</dbReference>
<accession>A0A7M7MS56</accession>
<keyword evidence="7" id="KW-0808">Transferase</keyword>
<evidence type="ECO:0000256" key="4">
    <source>
        <dbReference type="ARBA" id="ARBA00022473"/>
    </source>
</evidence>
<keyword evidence="8" id="KW-0709">Segmentation polarity protein</keyword>
<dbReference type="InterPro" id="IPR050387">
    <property type="entry name" value="Hedgehog_Signaling"/>
</dbReference>
<evidence type="ECO:0000256" key="3">
    <source>
        <dbReference type="ARBA" id="ARBA00010649"/>
    </source>
</evidence>
<dbReference type="PANTHER" id="PTHR11889:SF31">
    <property type="entry name" value="PROTEIN HEDGEHOG"/>
    <property type="match status" value="1"/>
</dbReference>
<keyword evidence="20" id="KW-0333">Golgi apparatus</keyword>
<dbReference type="GO" id="GO:0009653">
    <property type="term" value="P:anatomical structure morphogenesis"/>
    <property type="evidence" value="ECO:0007669"/>
    <property type="project" value="UniProtKB-KW"/>
</dbReference>
<comment type="subcellular location">
    <molecule>Protein hedgehog N-product</molecule>
    <subcellularLocation>
        <location evidence="20">Cell membrane</location>
        <topology evidence="20">Lipid-anchor</topology>
    </subcellularLocation>
</comment>
<dbReference type="SMR" id="A0A7M7MS56"/>
<dbReference type="CDD" id="cd00081">
    <property type="entry name" value="Hint"/>
    <property type="match status" value="1"/>
</dbReference>
<dbReference type="Pfam" id="PF01079">
    <property type="entry name" value="Hint"/>
    <property type="match status" value="1"/>
</dbReference>
<dbReference type="GO" id="GO:0005615">
    <property type="term" value="C:extracellular space"/>
    <property type="evidence" value="ECO:0007669"/>
    <property type="project" value="TreeGrafter"/>
</dbReference>
<evidence type="ECO:0000256" key="21">
    <source>
        <dbReference type="SAM" id="MobiDB-lite"/>
    </source>
</evidence>
<evidence type="ECO:0000256" key="7">
    <source>
        <dbReference type="ARBA" id="ARBA00022679"/>
    </source>
</evidence>
<comment type="catalytic activity">
    <reaction evidence="19">
        <text>glycyl-L-cysteinyl-[protein] + cholesterol + H(+) = [protein]-C-terminal glycyl cholesterol ester + N-terminal L-cysteinyl-[protein]</text>
        <dbReference type="Rhea" id="RHEA:59504"/>
        <dbReference type="Rhea" id="RHEA-COMP:12707"/>
        <dbReference type="Rhea" id="RHEA-COMP:15369"/>
        <dbReference type="Rhea" id="RHEA-COMP:15374"/>
        <dbReference type="ChEBI" id="CHEBI:15378"/>
        <dbReference type="ChEBI" id="CHEBI:16113"/>
        <dbReference type="ChEBI" id="CHEBI:65250"/>
        <dbReference type="ChEBI" id="CHEBI:143135"/>
        <dbReference type="ChEBI" id="CHEBI:143140"/>
    </reaction>
    <physiologicalReaction direction="left-to-right" evidence="19">
        <dbReference type="Rhea" id="RHEA:59505"/>
    </physiologicalReaction>
</comment>
<evidence type="ECO:0000256" key="8">
    <source>
        <dbReference type="ARBA" id="ARBA00022716"/>
    </source>
</evidence>
<evidence type="ECO:0000313" key="26">
    <source>
        <dbReference type="RefSeq" id="XP_026300189.1"/>
    </source>
</evidence>
<dbReference type="GO" id="GO:0016015">
    <property type="term" value="F:morphogen activity"/>
    <property type="evidence" value="ECO:0007669"/>
    <property type="project" value="UniProtKB-KW"/>
</dbReference>
<dbReference type="GO" id="GO:0005509">
    <property type="term" value="F:calcium ion binding"/>
    <property type="evidence" value="ECO:0007669"/>
    <property type="project" value="TreeGrafter"/>
</dbReference>
<keyword evidence="11 20" id="KW-0378">Hydrolase</keyword>
<evidence type="ECO:0000256" key="12">
    <source>
        <dbReference type="ARBA" id="ARBA00022813"/>
    </source>
</evidence>
<evidence type="ECO:0000256" key="11">
    <source>
        <dbReference type="ARBA" id="ARBA00022801"/>
    </source>
</evidence>
<keyword evidence="25" id="KW-1185">Reference proteome</keyword>
<evidence type="ECO:0000256" key="5">
    <source>
        <dbReference type="ARBA" id="ARBA00022475"/>
    </source>
</evidence>
<keyword evidence="14 20" id="KW-0472">Membrane</keyword>
<feature type="domain" description="Hint" evidence="23">
    <location>
        <begin position="300"/>
        <end position="398"/>
    </location>
</feature>
<evidence type="ECO:0000256" key="1">
    <source>
        <dbReference type="ARBA" id="ARBA00004123"/>
    </source>
</evidence>
<accession>A0A8B8HBG4</accession>
<dbReference type="GO" id="GO:0010468">
    <property type="term" value="P:regulation of gene expression"/>
    <property type="evidence" value="ECO:0007669"/>
    <property type="project" value="TreeGrafter"/>
</dbReference>
<keyword evidence="17" id="KW-0504">Morphogen</keyword>
<dbReference type="InterPro" id="IPR036844">
    <property type="entry name" value="Hint_dom_sf"/>
</dbReference>
<dbReference type="SUPFAM" id="SSF55166">
    <property type="entry name" value="Hedgehog/DD-peptidase"/>
    <property type="match status" value="1"/>
</dbReference>
<dbReference type="OrthoDB" id="5212at2759"/>
<evidence type="ECO:0000256" key="19">
    <source>
        <dbReference type="ARBA" id="ARBA00048589"/>
    </source>
</evidence>
<feature type="domain" description="Hint" evidence="22">
    <location>
        <begin position="406"/>
        <end position="450"/>
    </location>
</feature>
<evidence type="ECO:0000313" key="24">
    <source>
        <dbReference type="EnsemblMetazoa" id="XP_026300189"/>
    </source>
</evidence>
<dbReference type="GO" id="GO:0000139">
    <property type="term" value="C:Golgi membrane"/>
    <property type="evidence" value="ECO:0007669"/>
    <property type="project" value="UniProtKB-SubCell"/>
</dbReference>
<name>A0A7M7MS56_APIME</name>
<dbReference type="Proteomes" id="UP000005203">
    <property type="component" value="Linkage group LG12"/>
</dbReference>
<evidence type="ECO:0000256" key="2">
    <source>
        <dbReference type="ARBA" id="ARBA00004496"/>
    </source>
</evidence>
<comment type="function">
    <molecule>Protein hedgehog N-product</molecule>
    <text evidence="20">The dually lipidated hedgehog protein N-product is a morphogen which is essential for a variety of patterning events during development.</text>
</comment>
<keyword evidence="12 20" id="KW-0068">Autocatalytic cleavage</keyword>
<evidence type="ECO:0000256" key="6">
    <source>
        <dbReference type="ARBA" id="ARBA00022670"/>
    </source>
</evidence>
<comment type="function">
    <molecule>Protein hedgehog</molecule>
    <text evidence="20">The C-terminal part of the hedgehog protein precursor displays an autoproteolysis activity that results in the cleavage of the full-length protein into two parts (N-product and C-product). In addition, the C-terminal part displays a cholesterol transferase activity that results by the covalent attachment of a cholesterol moiety to the C-terminal of the newly generated N-product.</text>
</comment>
<dbReference type="GO" id="GO:0001708">
    <property type="term" value="P:cell fate specification"/>
    <property type="evidence" value="ECO:0007669"/>
    <property type="project" value="TreeGrafter"/>
</dbReference>
<dbReference type="FunFam" id="3.30.1380.10:FF:000001">
    <property type="entry name" value="Indian hedgehog"/>
    <property type="match status" value="1"/>
</dbReference>
<dbReference type="PROSITE" id="PS50817">
    <property type="entry name" value="INTEIN_N_TER"/>
    <property type="match status" value="1"/>
</dbReference>
<sequence length="517" mass="58550">VRSVARGGKEGPAAPRQTCRFHRRCLGLRCSVVEEEDRRRRWWWRELGGTHPSVRERGARGTSDRTGSSSRQSHVIMVHHHHRRRGLQASHHCTVRRRGATPSLLQVFLLILGLWLPILDNGALVLACGPGRGGGRRPGLRKLTPLVFKQHVPNVSENTLPASGLSEGRVSRHDSRFRDLVPNYNADIIFKDEEGTGADRLMTQRCKEKLNTLAISVMNQWPGVKLRVTEGWDEEGKHATDSLHYEGRAVDVTTSDRDRSKYGMLARLAVEAGFDWVYYESRSHIHCSVKSESSSAAKSGGCFPGKSLVRTSDGSMKRLDQVQLGDRIAALDSNGDIVYSEVIAFLDRSLTERRQFVRLTTESGHILTLTPAHLVPVEGRSTVFAGRIRLGDKILVRDSSNEIEVQHRLRWDKVIDNQLVLEEGIFAPLTTEGTVLIDDVVASCYAFVDNQEIAHFAFLPYRLWSNMRSFFERRIFGGEDLRYARQNLKTKQEGILWYASFLYWVSSYVTPTKMLYQ</sequence>
<evidence type="ECO:0000256" key="13">
    <source>
        <dbReference type="ARBA" id="ARBA00022837"/>
    </source>
</evidence>
<dbReference type="GO" id="GO:0007367">
    <property type="term" value="P:segment polarity determination"/>
    <property type="evidence" value="ECO:0007669"/>
    <property type="project" value="UniProtKB-KW"/>
</dbReference>
<protein>
    <recommendedName>
        <fullName evidence="20">Hedgehog protein</fullName>
    </recommendedName>
</protein>
<keyword evidence="4 20" id="KW-0217">Developmental protein</keyword>
<evidence type="ECO:0000313" key="25">
    <source>
        <dbReference type="Proteomes" id="UP000005203"/>
    </source>
</evidence>
<dbReference type="PRINTS" id="PR00632">
    <property type="entry name" value="SONICHHOG"/>
</dbReference>
<dbReference type="CTD" id="42737"/>
<evidence type="ECO:0000256" key="10">
    <source>
        <dbReference type="ARBA" id="ARBA00022729"/>
    </source>
</evidence>
<dbReference type="RefSeq" id="XP_026300189.1">
    <property type="nucleotide sequence ID" value="XM_026444404.1"/>
</dbReference>
<keyword evidence="20" id="KW-0256">Endoplasmic reticulum</keyword>
<dbReference type="Pfam" id="PF01085">
    <property type="entry name" value="HH_signal"/>
    <property type="match status" value="1"/>
</dbReference>
<reference evidence="26" key="2">
    <citation type="submission" date="2025-04" db="UniProtKB">
        <authorList>
            <consortium name="RefSeq"/>
        </authorList>
    </citation>
    <scope>IDENTIFICATION</scope>
    <source>
        <strain evidence="26">DH4</strain>
        <tissue evidence="26">Whole body</tissue>
    </source>
</reference>
<keyword evidence="5 20" id="KW-1003">Cell membrane</keyword>
<feature type="compositionally biased region" description="Basic and acidic residues" evidence="21">
    <location>
        <begin position="53"/>
        <end position="63"/>
    </location>
</feature>
<keyword evidence="10 20" id="KW-0732">Signal</keyword>
<dbReference type="GO" id="GO:0005886">
    <property type="term" value="C:plasma membrane"/>
    <property type="evidence" value="ECO:0007669"/>
    <property type="project" value="UniProtKB-SubCell"/>
</dbReference>
<dbReference type="InterPro" id="IPR009045">
    <property type="entry name" value="Zn_M74/Hedgehog-like"/>
</dbReference>
<evidence type="ECO:0000256" key="16">
    <source>
        <dbReference type="ARBA" id="ARBA00023288"/>
    </source>
</evidence>
<dbReference type="PANTHER" id="PTHR11889">
    <property type="entry name" value="HEDGEHOG"/>
    <property type="match status" value="1"/>
</dbReference>
<dbReference type="GO" id="GO:0016539">
    <property type="term" value="P:intein-mediated protein splicing"/>
    <property type="evidence" value="ECO:0007669"/>
    <property type="project" value="InterPro"/>
</dbReference>
<comment type="subcellular location">
    <molecule>Sonic hedgehog protein</molecule>
    <subcellularLocation>
        <location evidence="20">Endoplasmic reticulum membrane</location>
    </subcellularLocation>
    <subcellularLocation>
        <location evidence="20">Golgi apparatus membrane</location>
    </subcellularLocation>
</comment>
<dbReference type="Gene3D" id="3.30.1380.10">
    <property type="match status" value="1"/>
</dbReference>
<dbReference type="InterPro" id="IPR001767">
    <property type="entry name" value="Hedgehog_Hint"/>
</dbReference>
<dbReference type="EnsemblMetazoa" id="XM_026444404">
    <property type="protein sequence ID" value="XP_026300189"/>
    <property type="gene ID" value="LOC726929"/>
</dbReference>
<feature type="region of interest" description="Disordered" evidence="21">
    <location>
        <begin position="53"/>
        <end position="73"/>
    </location>
</feature>
<dbReference type="SMART" id="SM00305">
    <property type="entry name" value="HintC"/>
    <property type="match status" value="1"/>
</dbReference>
<evidence type="ECO:0000256" key="18">
    <source>
        <dbReference type="ARBA" id="ARBA00045369"/>
    </source>
</evidence>
<keyword evidence="16" id="KW-0449">Lipoprotein</keyword>
<dbReference type="InterPro" id="IPR003586">
    <property type="entry name" value="Hint_dom_C"/>
</dbReference>
<comment type="subcellular location">
    <subcellularLocation>
        <location evidence="2">Cytoplasm</location>
    </subcellularLocation>
    <subcellularLocation>
        <location evidence="1">Nucleus</location>
    </subcellularLocation>
</comment>
<dbReference type="GO" id="GO:0008233">
    <property type="term" value="F:peptidase activity"/>
    <property type="evidence" value="ECO:0007669"/>
    <property type="project" value="UniProtKB-UniRule"/>
</dbReference>
<reference evidence="24" key="1">
    <citation type="submission" date="2021-01" db="UniProtKB">
        <authorList>
            <consortium name="EnsemblMetazoa"/>
        </authorList>
    </citation>
    <scope>IDENTIFICATION</scope>
    <source>
        <strain evidence="24">DH4</strain>
    </source>
</reference>
<dbReference type="SUPFAM" id="SSF51294">
    <property type="entry name" value="Hedgehog/intein (Hint) domain"/>
    <property type="match status" value="1"/>
</dbReference>
<keyword evidence="13" id="KW-0106">Calcium</keyword>
<evidence type="ECO:0000259" key="22">
    <source>
        <dbReference type="SMART" id="SM00305"/>
    </source>
</evidence>
<evidence type="ECO:0000259" key="23">
    <source>
        <dbReference type="SMART" id="SM00306"/>
    </source>
</evidence>
<proteinExistence type="inferred from homology"/>
<dbReference type="InterPro" id="IPR003587">
    <property type="entry name" value="Hint_dom_N"/>
</dbReference>
<dbReference type="GO" id="GO:0007267">
    <property type="term" value="P:cell-cell signaling"/>
    <property type="evidence" value="ECO:0007669"/>
    <property type="project" value="InterPro"/>
</dbReference>
<comment type="function">
    <text evidence="18">The C-terminal part of the hedgehog protein precursor displays an autoproteolysis activity that results in the cleavage of the full-length protein into two parts (N-product and C-product). In addition, the C-terminal part displays a cholesterol transferase activity that results by the covalent attachment of a cholesterol moiety to the C-terminal of the newly generated N-product. Once cleaved, the C-product has no signaling activity and diffuses from the cell.</text>
</comment>
<dbReference type="AlphaFoldDB" id="A0A7M7MS56"/>